<organism evidence="10 11">
    <name type="scientific">Kineosphaera limosa NBRC 100340</name>
    <dbReference type="NCBI Taxonomy" id="1184609"/>
    <lineage>
        <taxon>Bacteria</taxon>
        <taxon>Bacillati</taxon>
        <taxon>Actinomycetota</taxon>
        <taxon>Actinomycetes</taxon>
        <taxon>Micrococcales</taxon>
        <taxon>Dermatophilaceae</taxon>
        <taxon>Kineosphaera</taxon>
    </lineage>
</organism>
<dbReference type="eggNOG" id="COG1088">
    <property type="taxonomic scope" value="Bacteria"/>
</dbReference>
<comment type="caution">
    <text evidence="10">The sequence shown here is derived from an EMBL/GenBank/DDBJ whole genome shotgun (WGS) entry which is preliminary data.</text>
</comment>
<sequence>MASYLVTGGAGFIGSNFVRHTLAHTEHTVTVLDKLTYAGDRRTLEDLPEQRCRLVVGDIADPEVVDELVGSHDVVVHFAAESHNDNSLREPWPFVQTNIVGTYALLEAARRHDVRFHHISTDEVYGDLELDDPDKFTPSTPYNPSSPYSSTKAGSDLLVRAWVRSFGVRATISNCSNNYGPYQHVEKFIPRQITNVIDGVRPRLYGAGLNVRDWIHADDHSSAVLRIIEAGEIGETYLIGADGEKDNKSVVELILQLMGQPADAYDHVTDRAGHDLRYAIDASRLRDELGWRPQFSDFPSGLADTIEWYRSHEDWWRPQKAATEARYAATGQ</sequence>
<feature type="domain" description="NAD(P)-binding" evidence="9">
    <location>
        <begin position="5"/>
        <end position="296"/>
    </location>
</feature>
<evidence type="ECO:0000256" key="3">
    <source>
        <dbReference type="ARBA" id="ARBA00008178"/>
    </source>
</evidence>
<dbReference type="InterPro" id="IPR036291">
    <property type="entry name" value="NAD(P)-bd_dom_sf"/>
</dbReference>
<keyword evidence="7 8" id="KW-0456">Lyase</keyword>
<accession>K6W4D5</accession>
<dbReference type="OrthoDB" id="9801785at2"/>
<keyword evidence="11" id="KW-1185">Reference proteome</keyword>
<dbReference type="EC" id="4.2.1.46" evidence="4 8"/>
<dbReference type="EMBL" id="BAHD01000001">
    <property type="protein sequence ID" value="GAB94020.1"/>
    <property type="molecule type" value="Genomic_DNA"/>
</dbReference>
<dbReference type="InterPro" id="IPR005888">
    <property type="entry name" value="dTDP_Gluc_deHydtase"/>
</dbReference>
<evidence type="ECO:0000256" key="5">
    <source>
        <dbReference type="ARBA" id="ARBA00016977"/>
    </source>
</evidence>
<dbReference type="Gene3D" id="3.40.50.720">
    <property type="entry name" value="NAD(P)-binding Rossmann-like Domain"/>
    <property type="match status" value="1"/>
</dbReference>
<evidence type="ECO:0000313" key="11">
    <source>
        <dbReference type="Proteomes" id="UP000008366"/>
    </source>
</evidence>
<dbReference type="Gene3D" id="3.90.25.10">
    <property type="entry name" value="UDP-galactose 4-epimerase, domain 1"/>
    <property type="match status" value="1"/>
</dbReference>
<protein>
    <recommendedName>
        <fullName evidence="5 8">dTDP-glucose 4,6-dehydratase</fullName>
        <ecNumber evidence="4 8">4.2.1.46</ecNumber>
    </recommendedName>
</protein>
<dbReference type="Pfam" id="PF16363">
    <property type="entry name" value="GDP_Man_Dehyd"/>
    <property type="match status" value="1"/>
</dbReference>
<evidence type="ECO:0000256" key="6">
    <source>
        <dbReference type="ARBA" id="ARBA00023027"/>
    </source>
</evidence>
<dbReference type="GO" id="GO:0009225">
    <property type="term" value="P:nucleotide-sugar metabolic process"/>
    <property type="evidence" value="ECO:0007669"/>
    <property type="project" value="InterPro"/>
</dbReference>
<reference evidence="10 11" key="1">
    <citation type="submission" date="2012-08" db="EMBL/GenBank/DDBJ databases">
        <title>Whole genome shotgun sequence of Kineosphaera limosa NBRC 100340.</title>
        <authorList>
            <person name="Yoshida I."/>
            <person name="Isaki S."/>
            <person name="Hosoyama A."/>
            <person name="Tsuchikane K."/>
            <person name="Katsumata H."/>
            <person name="Ando Y."/>
            <person name="Ohji S."/>
            <person name="Hamada M."/>
            <person name="Tamura T."/>
            <person name="Yamazoe A."/>
            <person name="Yamazaki S."/>
            <person name="Fujita N."/>
        </authorList>
    </citation>
    <scope>NUCLEOTIDE SEQUENCE [LARGE SCALE GENOMIC DNA]</scope>
    <source>
        <strain evidence="10 11">NBRC 100340</strain>
    </source>
</reference>
<proteinExistence type="inferred from homology"/>
<dbReference type="AlphaFoldDB" id="K6W4D5"/>
<evidence type="ECO:0000259" key="9">
    <source>
        <dbReference type="Pfam" id="PF16363"/>
    </source>
</evidence>
<evidence type="ECO:0000256" key="2">
    <source>
        <dbReference type="ARBA" id="ARBA00001911"/>
    </source>
</evidence>
<evidence type="ECO:0000256" key="1">
    <source>
        <dbReference type="ARBA" id="ARBA00001539"/>
    </source>
</evidence>
<dbReference type="RefSeq" id="WP_006590553.1">
    <property type="nucleotide sequence ID" value="NZ_BAHD01000001.1"/>
</dbReference>
<gene>
    <name evidence="10" type="primary">rmlB</name>
    <name evidence="10" type="ORF">KILIM_001_00220</name>
</gene>
<evidence type="ECO:0000256" key="8">
    <source>
        <dbReference type="RuleBase" id="RU004473"/>
    </source>
</evidence>
<dbReference type="STRING" id="1184609.KILIM_001_00220"/>
<dbReference type="PANTHER" id="PTHR43000">
    <property type="entry name" value="DTDP-D-GLUCOSE 4,6-DEHYDRATASE-RELATED"/>
    <property type="match status" value="1"/>
</dbReference>
<dbReference type="InterPro" id="IPR016040">
    <property type="entry name" value="NAD(P)-bd_dom"/>
</dbReference>
<evidence type="ECO:0000256" key="7">
    <source>
        <dbReference type="ARBA" id="ARBA00023239"/>
    </source>
</evidence>
<dbReference type="NCBIfam" id="TIGR01181">
    <property type="entry name" value="dTDP_gluc_dehyt"/>
    <property type="match status" value="1"/>
</dbReference>
<dbReference type="CDD" id="cd05246">
    <property type="entry name" value="dTDP_GD_SDR_e"/>
    <property type="match status" value="1"/>
</dbReference>
<evidence type="ECO:0000313" key="10">
    <source>
        <dbReference type="EMBL" id="GAB94020.1"/>
    </source>
</evidence>
<evidence type="ECO:0000256" key="4">
    <source>
        <dbReference type="ARBA" id="ARBA00011990"/>
    </source>
</evidence>
<keyword evidence="6" id="KW-0520">NAD</keyword>
<dbReference type="Proteomes" id="UP000008366">
    <property type="component" value="Unassembled WGS sequence"/>
</dbReference>
<dbReference type="GO" id="GO:0008460">
    <property type="term" value="F:dTDP-glucose 4,6-dehydratase activity"/>
    <property type="evidence" value="ECO:0007669"/>
    <property type="project" value="UniProtKB-EC"/>
</dbReference>
<dbReference type="SUPFAM" id="SSF51735">
    <property type="entry name" value="NAD(P)-binding Rossmann-fold domains"/>
    <property type="match status" value="1"/>
</dbReference>
<name>K6W4D5_9MICO</name>
<comment type="similarity">
    <text evidence="3 8">Belongs to the NAD(P)-dependent epimerase/dehydratase family. dTDP-glucose dehydratase subfamily.</text>
</comment>
<comment type="cofactor">
    <cofactor evidence="2 8">
        <name>NAD(+)</name>
        <dbReference type="ChEBI" id="CHEBI:57540"/>
    </cofactor>
</comment>
<comment type="catalytic activity">
    <reaction evidence="1 8">
        <text>dTDP-alpha-D-glucose = dTDP-4-dehydro-6-deoxy-alpha-D-glucose + H2O</text>
        <dbReference type="Rhea" id="RHEA:17221"/>
        <dbReference type="ChEBI" id="CHEBI:15377"/>
        <dbReference type="ChEBI" id="CHEBI:57477"/>
        <dbReference type="ChEBI" id="CHEBI:57649"/>
        <dbReference type="EC" id="4.2.1.46"/>
    </reaction>
</comment>